<organism evidence="1">
    <name type="scientific">hydrothermal vent metagenome</name>
    <dbReference type="NCBI Taxonomy" id="652676"/>
    <lineage>
        <taxon>unclassified sequences</taxon>
        <taxon>metagenomes</taxon>
        <taxon>ecological metagenomes</taxon>
    </lineage>
</organism>
<reference evidence="1" key="1">
    <citation type="submission" date="2018-06" db="EMBL/GenBank/DDBJ databases">
        <authorList>
            <person name="Zhirakovskaya E."/>
        </authorList>
    </citation>
    <scope>NUCLEOTIDE SEQUENCE</scope>
</reference>
<accession>A0A3B0YAY0</accession>
<gene>
    <name evidence="1" type="ORF">MNBD_GAMMA10-2491</name>
</gene>
<proteinExistence type="predicted"/>
<evidence type="ECO:0000313" key="1">
    <source>
        <dbReference type="EMBL" id="VAW73970.1"/>
    </source>
</evidence>
<name>A0A3B0YAY0_9ZZZZ</name>
<protein>
    <submittedName>
        <fullName evidence="1">Uncharacterized protein</fullName>
    </submittedName>
</protein>
<sequence length="102" mass="11950">MTLKEMFLNAIITNKIGENIKGSIFVETSEFKNYFKQIIFSNYVGTFLPAATIEKGRGEATHTKYLFRVKRGVYRVHYGAIKEQIEKNIQEECDEFYLKQIK</sequence>
<dbReference type="AlphaFoldDB" id="A0A3B0YAY0"/>
<dbReference type="EMBL" id="UOFJ01000733">
    <property type="protein sequence ID" value="VAW73970.1"/>
    <property type="molecule type" value="Genomic_DNA"/>
</dbReference>